<dbReference type="GO" id="GO:0009254">
    <property type="term" value="P:peptidoglycan turnover"/>
    <property type="evidence" value="ECO:0007669"/>
    <property type="project" value="TreeGrafter"/>
</dbReference>
<reference evidence="10 11" key="1">
    <citation type="journal article" date="2009" name="Stand. Genomic Sci.">
        <title>Complete genome sequence of Stackebrandtia nassauensis type strain (LLR-40K-21).</title>
        <authorList>
            <person name="Munk C."/>
            <person name="Lapidus A."/>
            <person name="Copeland A."/>
            <person name="Jando M."/>
            <person name="Mayilraj S."/>
            <person name="Glavina Del Rio T."/>
            <person name="Nolan M."/>
            <person name="Chen F."/>
            <person name="Lucas S."/>
            <person name="Tice H."/>
            <person name="Cheng J.F."/>
            <person name="Han C."/>
            <person name="Detter J.C."/>
            <person name="Bruce D."/>
            <person name="Goodwin L."/>
            <person name="Chain P."/>
            <person name="Pitluck S."/>
            <person name="Goker M."/>
            <person name="Ovchinikova G."/>
            <person name="Pati A."/>
            <person name="Ivanova N."/>
            <person name="Mavromatis K."/>
            <person name="Chen A."/>
            <person name="Palaniappan K."/>
            <person name="Land M."/>
            <person name="Hauser L."/>
            <person name="Chang Y.J."/>
            <person name="Jeffries C.D."/>
            <person name="Bristow J."/>
            <person name="Eisen J.A."/>
            <person name="Markowitz V."/>
            <person name="Hugenholtz P."/>
            <person name="Kyrpides N.C."/>
            <person name="Klenk H.P."/>
        </authorList>
    </citation>
    <scope>NUCLEOTIDE SEQUENCE [LARGE SCALE GENOMIC DNA]</scope>
    <source>
        <strain evidence="11">DSM 44728 / CIP 108903 / NRRL B-16338 / NBRC 102104 / LLR-40K-21</strain>
    </source>
</reference>
<dbReference type="EC" id="3.2.1.52" evidence="3"/>
<evidence type="ECO:0000256" key="3">
    <source>
        <dbReference type="ARBA" id="ARBA00012663"/>
    </source>
</evidence>
<dbReference type="InterPro" id="IPR002772">
    <property type="entry name" value="Glyco_hydro_3_C"/>
</dbReference>
<dbReference type="STRING" id="446470.Snas_1364"/>
<dbReference type="Proteomes" id="UP000000844">
    <property type="component" value="Chromosome"/>
</dbReference>
<dbReference type="RefSeq" id="WP_013016642.1">
    <property type="nucleotide sequence ID" value="NC_013947.1"/>
</dbReference>
<dbReference type="Gene3D" id="3.20.20.300">
    <property type="entry name" value="Glycoside hydrolase, family 3, N-terminal domain"/>
    <property type="match status" value="1"/>
</dbReference>
<keyword evidence="11" id="KW-1185">Reference proteome</keyword>
<dbReference type="Gene3D" id="3.40.50.1700">
    <property type="entry name" value="Glycoside hydrolase family 3 C-terminal domain"/>
    <property type="match status" value="1"/>
</dbReference>
<dbReference type="PANTHER" id="PTHR30480:SF13">
    <property type="entry name" value="BETA-HEXOSAMINIDASE"/>
    <property type="match status" value="1"/>
</dbReference>
<evidence type="ECO:0000256" key="1">
    <source>
        <dbReference type="ARBA" id="ARBA00001231"/>
    </source>
</evidence>
<dbReference type="HOGENOM" id="CLU_008392_5_3_11"/>
<dbReference type="CAZy" id="GH3">
    <property type="family name" value="Glycoside Hydrolase Family 3"/>
</dbReference>
<dbReference type="Pfam" id="PF01915">
    <property type="entry name" value="Glyco_hydro_3_C"/>
    <property type="match status" value="1"/>
</dbReference>
<dbReference type="InterPro" id="IPR050226">
    <property type="entry name" value="NagZ_Beta-hexosaminidase"/>
</dbReference>
<evidence type="ECO:0000259" key="9">
    <source>
        <dbReference type="Pfam" id="PF01915"/>
    </source>
</evidence>
<keyword evidence="7" id="KW-0732">Signal</keyword>
<evidence type="ECO:0000313" key="10">
    <source>
        <dbReference type="EMBL" id="ADD41071.1"/>
    </source>
</evidence>
<dbReference type="InterPro" id="IPR036881">
    <property type="entry name" value="Glyco_hydro_3_C_sf"/>
</dbReference>
<comment type="similarity">
    <text evidence="2 6">Belongs to the glycosyl hydrolase 3 family.</text>
</comment>
<evidence type="ECO:0000256" key="7">
    <source>
        <dbReference type="SAM" id="SignalP"/>
    </source>
</evidence>
<evidence type="ECO:0000256" key="4">
    <source>
        <dbReference type="ARBA" id="ARBA00022801"/>
    </source>
</evidence>
<gene>
    <name evidence="10" type="ordered locus">Snas_1364</name>
</gene>
<dbReference type="PROSITE" id="PS51257">
    <property type="entry name" value="PROKAR_LIPOPROTEIN"/>
    <property type="match status" value="1"/>
</dbReference>
<dbReference type="KEGG" id="sna:Snas_1364"/>
<name>D3PUC5_STANL</name>
<dbReference type="SUPFAM" id="SSF52279">
    <property type="entry name" value="Beta-D-glucan exohydrolase, C-terminal domain"/>
    <property type="match status" value="1"/>
</dbReference>
<evidence type="ECO:0000256" key="6">
    <source>
        <dbReference type="RuleBase" id="RU361161"/>
    </source>
</evidence>
<feature type="chain" id="PRO_5003049237" description="beta-N-acetylhexosaminidase" evidence="7">
    <location>
        <begin position="28"/>
        <end position="600"/>
    </location>
</feature>
<dbReference type="InterPro" id="IPR001764">
    <property type="entry name" value="Glyco_hydro_3_N"/>
</dbReference>
<proteinExistence type="inferred from homology"/>
<evidence type="ECO:0000313" key="11">
    <source>
        <dbReference type="Proteomes" id="UP000000844"/>
    </source>
</evidence>
<organism evidence="10 11">
    <name type="scientific">Stackebrandtia nassauensis (strain DSM 44728 / CIP 108903 / NRRL B-16338 / NBRC 102104 / LLR-40K-21)</name>
    <dbReference type="NCBI Taxonomy" id="446470"/>
    <lineage>
        <taxon>Bacteria</taxon>
        <taxon>Bacillati</taxon>
        <taxon>Actinomycetota</taxon>
        <taxon>Actinomycetes</taxon>
        <taxon>Glycomycetales</taxon>
        <taxon>Glycomycetaceae</taxon>
        <taxon>Stackebrandtia</taxon>
    </lineage>
</organism>
<dbReference type="InterPro" id="IPR019800">
    <property type="entry name" value="Glyco_hydro_3_AS"/>
</dbReference>
<dbReference type="InterPro" id="IPR017853">
    <property type="entry name" value="GH"/>
</dbReference>
<dbReference type="PROSITE" id="PS00775">
    <property type="entry name" value="GLYCOSYL_HYDROL_F3"/>
    <property type="match status" value="1"/>
</dbReference>
<dbReference type="FunFam" id="3.20.20.300:FF:000014">
    <property type="entry name" value="Beta-hexosaminidase, lipoprotein"/>
    <property type="match status" value="1"/>
</dbReference>
<evidence type="ECO:0000256" key="5">
    <source>
        <dbReference type="ARBA" id="ARBA00023295"/>
    </source>
</evidence>
<dbReference type="GO" id="GO:0005975">
    <property type="term" value="P:carbohydrate metabolic process"/>
    <property type="evidence" value="ECO:0007669"/>
    <property type="project" value="InterPro"/>
</dbReference>
<evidence type="ECO:0000256" key="2">
    <source>
        <dbReference type="ARBA" id="ARBA00005336"/>
    </source>
</evidence>
<feature type="domain" description="Glycoside hydrolase family 3 N-terminal" evidence="8">
    <location>
        <begin position="53"/>
        <end position="393"/>
    </location>
</feature>
<dbReference type="PANTHER" id="PTHR30480">
    <property type="entry name" value="BETA-HEXOSAMINIDASE-RELATED"/>
    <property type="match status" value="1"/>
</dbReference>
<keyword evidence="4 6" id="KW-0378">Hydrolase</keyword>
<dbReference type="GO" id="GO:0004563">
    <property type="term" value="F:beta-N-acetylhexosaminidase activity"/>
    <property type="evidence" value="ECO:0007669"/>
    <property type="project" value="UniProtKB-EC"/>
</dbReference>
<comment type="catalytic activity">
    <reaction evidence="1">
        <text>Hydrolysis of terminal non-reducing N-acetyl-D-hexosamine residues in N-acetyl-beta-D-hexosaminides.</text>
        <dbReference type="EC" id="3.2.1.52"/>
    </reaction>
</comment>
<feature type="domain" description="Glycoside hydrolase family 3 C-terminal" evidence="9">
    <location>
        <begin position="432"/>
        <end position="599"/>
    </location>
</feature>
<dbReference type="OrthoDB" id="9805821at2"/>
<sequence>MPRPRLFTTLALTAVLALTGCAPTASDDDGDTKVDASAKARDWAERQLKSLSLEEKVGQMFTHYAYGQTADTTESADVKRNQKLHGVDNAKQLIEKYHLGGIIYFGWSNNLANPGQVAGLSNGMQKTAMSQGGEIPLLVSTDQETGTVVRLGPPATEWPGNMALGAGRDRGDARDTAAIAGVELRAVGINQNFAPSGDVNVNPQNPVIGVRSYSSDPKLVAKFTGEQVKGYQGRHGTSATVKHFPGHGDTHEDSHTDLPRIEHTKEQWKKLDAPPFKAAIKSGVDTVMSAHIQFPALDASEKPATLSKPILTGLLREELGFDGVIVTDSLGMQGVRELYTDAEIPVMAIKAGVDQLLMPADLKVAYEAVLAAVKSGEITEKRIDKSVKRLLTLKYLRGVVKNPYVDPDKVDDTVGTEDHLATAQAITDKTTTLVKNDGDALPLSKDTGKVFVAGDGANTTSILAKQIGKLGPATEALNTGADPNAATISGAVEKAKQADVAVVATNTVRAHPAQADLVKALRDSGTKVVVVGVKEPYDINRFPEVDSYVASYGYNTPVLTAVAKVLFGEVDPRGKLPVTIPKADDPDATLYEFGHGLSYE</sequence>
<keyword evidence="5 6" id="KW-0326">Glycosidase</keyword>
<dbReference type="InterPro" id="IPR036962">
    <property type="entry name" value="Glyco_hydro_3_N_sf"/>
</dbReference>
<protein>
    <recommendedName>
        <fullName evidence="3">beta-N-acetylhexosaminidase</fullName>
        <ecNumber evidence="3">3.2.1.52</ecNumber>
    </recommendedName>
</protein>
<dbReference type="Pfam" id="PF00933">
    <property type="entry name" value="Glyco_hydro_3"/>
    <property type="match status" value="1"/>
</dbReference>
<feature type="signal peptide" evidence="7">
    <location>
        <begin position="1"/>
        <end position="27"/>
    </location>
</feature>
<dbReference type="eggNOG" id="COG1472">
    <property type="taxonomic scope" value="Bacteria"/>
</dbReference>
<dbReference type="SUPFAM" id="SSF51445">
    <property type="entry name" value="(Trans)glycosidases"/>
    <property type="match status" value="1"/>
</dbReference>
<evidence type="ECO:0000259" key="8">
    <source>
        <dbReference type="Pfam" id="PF00933"/>
    </source>
</evidence>
<dbReference type="AlphaFoldDB" id="D3PUC5"/>
<dbReference type="EMBL" id="CP001778">
    <property type="protein sequence ID" value="ADD41071.1"/>
    <property type="molecule type" value="Genomic_DNA"/>
</dbReference>
<accession>D3PUC5</accession>